<dbReference type="InterPro" id="IPR035906">
    <property type="entry name" value="MetI-like_sf"/>
</dbReference>
<evidence type="ECO:0000256" key="4">
    <source>
        <dbReference type="ARBA" id="ARBA00022475"/>
    </source>
</evidence>
<comment type="similarity">
    <text evidence="2 9">Belongs to the binding-protein-dependent transport system permease family. CysTW subfamily.</text>
</comment>
<dbReference type="CDD" id="cd06261">
    <property type="entry name" value="TM_PBP2"/>
    <property type="match status" value="1"/>
</dbReference>
<keyword evidence="5 8" id="KW-0812">Transmembrane</keyword>
<dbReference type="OrthoDB" id="9785113at2"/>
<evidence type="ECO:0000256" key="9">
    <source>
        <dbReference type="RuleBase" id="RU363054"/>
    </source>
</evidence>
<dbReference type="GO" id="GO:0005886">
    <property type="term" value="C:plasma membrane"/>
    <property type="evidence" value="ECO:0007669"/>
    <property type="project" value="UniProtKB-SubCell"/>
</dbReference>
<dbReference type="PROSITE" id="PS50928">
    <property type="entry name" value="ABC_TM1"/>
    <property type="match status" value="1"/>
</dbReference>
<dbReference type="SUPFAM" id="SSF161098">
    <property type="entry name" value="MetI-like"/>
    <property type="match status" value="1"/>
</dbReference>
<dbReference type="InterPro" id="IPR051124">
    <property type="entry name" value="Phosphate_Transport_Permease"/>
</dbReference>
<evidence type="ECO:0000313" key="11">
    <source>
        <dbReference type="EMBL" id="SHE38053.1"/>
    </source>
</evidence>
<reference evidence="11 12" key="1">
    <citation type="submission" date="2016-11" db="EMBL/GenBank/DDBJ databases">
        <authorList>
            <person name="Jaros S."/>
            <person name="Januszkiewicz K."/>
            <person name="Wedrychowicz H."/>
        </authorList>
    </citation>
    <scope>NUCLEOTIDE SEQUENCE [LARGE SCALE GENOMIC DNA]</scope>
    <source>
        <strain evidence="11 12">DSM 17918</strain>
    </source>
</reference>
<dbReference type="GO" id="GO:0006817">
    <property type="term" value="P:phosphate ion transport"/>
    <property type="evidence" value="ECO:0007669"/>
    <property type="project" value="UniProtKB-KW"/>
</dbReference>
<name>A0A1M4T0R4_9THEO</name>
<accession>A0A1M4T0R4</accession>
<keyword evidence="6 8" id="KW-1133">Transmembrane helix</keyword>
<feature type="transmembrane region" description="Helical" evidence="8">
    <location>
        <begin position="12"/>
        <end position="34"/>
    </location>
</feature>
<dbReference type="EMBL" id="FQVH01000001">
    <property type="protein sequence ID" value="SHE38053.1"/>
    <property type="molecule type" value="Genomic_DNA"/>
</dbReference>
<feature type="transmembrane region" description="Helical" evidence="8">
    <location>
        <begin position="199"/>
        <end position="220"/>
    </location>
</feature>
<keyword evidence="3 8" id="KW-0813">Transport</keyword>
<comment type="subcellular location">
    <subcellularLocation>
        <location evidence="1 8">Cell membrane</location>
        <topology evidence="1 8">Multi-pass membrane protein</topology>
    </subcellularLocation>
</comment>
<sequence length="296" mass="31967">MEKNKIKNVLGRNFTLICAILMIIVTISIIYFIASQGLLTFIRNKVSLSEFLFSSKWNPGASKAEGGPQVGALAFILGSLAVSLSALIISAPMSVSVAVFMVEISPPYMRNFLQSIIELFAGIPSVVYGWIGLSVLVPFIRNHIGGLGFSLLAGTIVLAVMIFPTITTVSSDSLRSLQNELKEASYALGATRWQTIRKVLLPAALPGILTGIVLGLARAFGEALAVQMVIGNAVRIPDSFLAPMHTMTSILTMDMGNTVSGSLWNNALWSIALLLLLFSFTFIIIIRLIGRRGQHR</sequence>
<dbReference type="InterPro" id="IPR000515">
    <property type="entry name" value="MetI-like"/>
</dbReference>
<gene>
    <name evidence="11" type="ORF">SAMN02746089_00184</name>
</gene>
<keyword evidence="9" id="KW-0592">Phosphate transport</keyword>
<protein>
    <recommendedName>
        <fullName evidence="9">Phosphate transport system permease protein</fullName>
    </recommendedName>
</protein>
<evidence type="ECO:0000256" key="5">
    <source>
        <dbReference type="ARBA" id="ARBA00022692"/>
    </source>
</evidence>
<evidence type="ECO:0000256" key="1">
    <source>
        <dbReference type="ARBA" id="ARBA00004651"/>
    </source>
</evidence>
<dbReference type="PANTHER" id="PTHR30425">
    <property type="entry name" value="PHOSPHATE TRANSPORT SYSTEM PERMEASE PROTEIN PST"/>
    <property type="match status" value="1"/>
</dbReference>
<evidence type="ECO:0000256" key="2">
    <source>
        <dbReference type="ARBA" id="ARBA00007069"/>
    </source>
</evidence>
<dbReference type="STRING" id="1121256.SAMN02746089_00184"/>
<comment type="function">
    <text evidence="9">Part of the binding-protein-dependent transport system for phosphate; probably responsible for the translocation of the substrate across the membrane.</text>
</comment>
<feature type="domain" description="ABC transmembrane type-1" evidence="10">
    <location>
        <begin position="76"/>
        <end position="286"/>
    </location>
</feature>
<dbReference type="GO" id="GO:0005315">
    <property type="term" value="F:phosphate transmembrane transporter activity"/>
    <property type="evidence" value="ECO:0007669"/>
    <property type="project" value="InterPro"/>
</dbReference>
<dbReference type="Proteomes" id="UP000184088">
    <property type="component" value="Unassembled WGS sequence"/>
</dbReference>
<keyword evidence="12" id="KW-1185">Reference proteome</keyword>
<dbReference type="Gene3D" id="1.10.3720.10">
    <property type="entry name" value="MetI-like"/>
    <property type="match status" value="1"/>
</dbReference>
<evidence type="ECO:0000256" key="3">
    <source>
        <dbReference type="ARBA" id="ARBA00022448"/>
    </source>
</evidence>
<dbReference type="RefSeq" id="WP_073341197.1">
    <property type="nucleotide sequence ID" value="NZ_FQVH01000001.1"/>
</dbReference>
<dbReference type="InterPro" id="IPR011864">
    <property type="entry name" value="Phosphate_PstC"/>
</dbReference>
<feature type="transmembrane region" description="Helical" evidence="8">
    <location>
        <begin position="72"/>
        <end position="104"/>
    </location>
</feature>
<evidence type="ECO:0000256" key="7">
    <source>
        <dbReference type="ARBA" id="ARBA00023136"/>
    </source>
</evidence>
<evidence type="ECO:0000259" key="10">
    <source>
        <dbReference type="PROSITE" id="PS50928"/>
    </source>
</evidence>
<dbReference type="Pfam" id="PF00528">
    <property type="entry name" value="BPD_transp_1"/>
    <property type="match status" value="1"/>
</dbReference>
<evidence type="ECO:0000256" key="6">
    <source>
        <dbReference type="ARBA" id="ARBA00022989"/>
    </source>
</evidence>
<feature type="transmembrane region" description="Helical" evidence="8">
    <location>
        <begin position="267"/>
        <end position="290"/>
    </location>
</feature>
<feature type="transmembrane region" description="Helical" evidence="8">
    <location>
        <begin position="116"/>
        <end position="140"/>
    </location>
</feature>
<dbReference type="AlphaFoldDB" id="A0A1M4T0R4"/>
<evidence type="ECO:0000256" key="8">
    <source>
        <dbReference type="RuleBase" id="RU363032"/>
    </source>
</evidence>
<evidence type="ECO:0000313" key="12">
    <source>
        <dbReference type="Proteomes" id="UP000184088"/>
    </source>
</evidence>
<dbReference type="PANTHER" id="PTHR30425:SF2">
    <property type="entry name" value="ABC TRANSPORTER PERMEASE PROTEIN YQGH-RELATED"/>
    <property type="match status" value="1"/>
</dbReference>
<organism evidence="11 12">
    <name type="scientific">Caldanaerobius fijiensis DSM 17918</name>
    <dbReference type="NCBI Taxonomy" id="1121256"/>
    <lineage>
        <taxon>Bacteria</taxon>
        <taxon>Bacillati</taxon>
        <taxon>Bacillota</taxon>
        <taxon>Clostridia</taxon>
        <taxon>Thermoanaerobacterales</taxon>
        <taxon>Thermoanaerobacteraceae</taxon>
        <taxon>Caldanaerobius</taxon>
    </lineage>
</organism>
<feature type="transmembrane region" description="Helical" evidence="8">
    <location>
        <begin position="146"/>
        <end position="166"/>
    </location>
</feature>
<keyword evidence="7 8" id="KW-0472">Membrane</keyword>
<proteinExistence type="inferred from homology"/>
<dbReference type="NCBIfam" id="TIGR02138">
    <property type="entry name" value="phosphate_pstC"/>
    <property type="match status" value="1"/>
</dbReference>
<keyword evidence="4 9" id="KW-1003">Cell membrane</keyword>